<dbReference type="STRING" id="1076256.A0A2H3C676"/>
<feature type="domain" description="BHLH" evidence="2">
    <location>
        <begin position="4"/>
        <end position="89"/>
    </location>
</feature>
<keyword evidence="4" id="KW-1185">Reference proteome</keyword>
<evidence type="ECO:0000313" key="3">
    <source>
        <dbReference type="EMBL" id="PBK70806.1"/>
    </source>
</evidence>
<dbReference type="Proteomes" id="UP000218334">
    <property type="component" value="Unassembled WGS sequence"/>
</dbReference>
<dbReference type="SUPFAM" id="SSF47459">
    <property type="entry name" value="HLH, helix-loop-helix DNA-binding domain"/>
    <property type="match status" value="1"/>
</dbReference>
<evidence type="ECO:0000256" key="1">
    <source>
        <dbReference type="SAM" id="MobiDB-lite"/>
    </source>
</evidence>
<reference evidence="4" key="1">
    <citation type="journal article" date="2017" name="Nat. Ecol. Evol.">
        <title>Genome expansion and lineage-specific genetic innovations in the forest pathogenic fungi Armillaria.</title>
        <authorList>
            <person name="Sipos G."/>
            <person name="Prasanna A.N."/>
            <person name="Walter M.C."/>
            <person name="O'Connor E."/>
            <person name="Balint B."/>
            <person name="Krizsan K."/>
            <person name="Kiss B."/>
            <person name="Hess J."/>
            <person name="Varga T."/>
            <person name="Slot J."/>
            <person name="Riley R."/>
            <person name="Boka B."/>
            <person name="Rigling D."/>
            <person name="Barry K."/>
            <person name="Lee J."/>
            <person name="Mihaltcheva S."/>
            <person name="LaButti K."/>
            <person name="Lipzen A."/>
            <person name="Waldron R."/>
            <person name="Moloney N.M."/>
            <person name="Sperisen C."/>
            <person name="Kredics L."/>
            <person name="Vagvoelgyi C."/>
            <person name="Patrignani A."/>
            <person name="Fitzpatrick D."/>
            <person name="Nagy I."/>
            <person name="Doyle S."/>
            <person name="Anderson J.B."/>
            <person name="Grigoriev I.V."/>
            <person name="Gueldener U."/>
            <person name="Muensterkoetter M."/>
            <person name="Nagy L.G."/>
        </authorList>
    </citation>
    <scope>NUCLEOTIDE SEQUENCE [LARGE SCALE GENOMIC DNA]</scope>
    <source>
        <strain evidence="4">28-4</strain>
    </source>
</reference>
<dbReference type="PROSITE" id="PS50888">
    <property type="entry name" value="BHLH"/>
    <property type="match status" value="1"/>
</dbReference>
<gene>
    <name evidence="3" type="ORF">ARMSODRAFT_1017594</name>
</gene>
<dbReference type="Gene3D" id="4.10.280.10">
    <property type="entry name" value="Helix-loop-helix DNA-binding domain"/>
    <property type="match status" value="1"/>
</dbReference>
<dbReference type="InterPro" id="IPR052099">
    <property type="entry name" value="Regulatory_TF_Diverse"/>
</dbReference>
<dbReference type="GO" id="GO:0046983">
    <property type="term" value="F:protein dimerization activity"/>
    <property type="evidence" value="ECO:0007669"/>
    <property type="project" value="InterPro"/>
</dbReference>
<feature type="region of interest" description="Disordered" evidence="1">
    <location>
        <begin position="135"/>
        <end position="231"/>
    </location>
</feature>
<dbReference type="PANTHER" id="PTHR47336:SF2">
    <property type="entry name" value="TRANSCRIPTION FACTOR HMS1-RELATED"/>
    <property type="match status" value="1"/>
</dbReference>
<feature type="compositionally biased region" description="Acidic residues" evidence="1">
    <location>
        <begin position="135"/>
        <end position="152"/>
    </location>
</feature>
<evidence type="ECO:0000313" key="4">
    <source>
        <dbReference type="Proteomes" id="UP000218334"/>
    </source>
</evidence>
<name>A0A2H3C676_9AGAR</name>
<organism evidence="3 4">
    <name type="scientific">Armillaria solidipes</name>
    <dbReference type="NCBI Taxonomy" id="1076256"/>
    <lineage>
        <taxon>Eukaryota</taxon>
        <taxon>Fungi</taxon>
        <taxon>Dikarya</taxon>
        <taxon>Basidiomycota</taxon>
        <taxon>Agaricomycotina</taxon>
        <taxon>Agaricomycetes</taxon>
        <taxon>Agaricomycetidae</taxon>
        <taxon>Agaricales</taxon>
        <taxon>Marasmiineae</taxon>
        <taxon>Physalacriaceae</taxon>
        <taxon>Armillaria</taxon>
    </lineage>
</organism>
<accession>A0A2H3C676</accession>
<feature type="compositionally biased region" description="Low complexity" evidence="1">
    <location>
        <begin position="162"/>
        <end position="173"/>
    </location>
</feature>
<dbReference type="AlphaFoldDB" id="A0A2H3C676"/>
<protein>
    <recommendedName>
        <fullName evidence="2">BHLH domain-containing protein</fullName>
    </recommendedName>
</protein>
<dbReference type="InterPro" id="IPR036638">
    <property type="entry name" value="HLH_DNA-bd_sf"/>
</dbReference>
<feature type="compositionally biased region" description="Low complexity" evidence="1">
    <location>
        <begin position="212"/>
        <end position="231"/>
    </location>
</feature>
<proteinExistence type="predicted"/>
<dbReference type="EMBL" id="KZ293425">
    <property type="protein sequence ID" value="PBK70806.1"/>
    <property type="molecule type" value="Genomic_DNA"/>
</dbReference>
<sequence length="231" mass="26456">MPSRPKTSHTTIERRCRTNLNARIQSLRMAVPALRVLEWNNGPKKSKGTKARIINERKLDRYRQRARIRWRKCSKANVFGRAVKDIRVLKKREMRLKREQEGSRTLVSGLVSGSASGLLWEKEWREKFGGEEVDALDIDLPESDDEDNDEEEERRRKKLKVEVPSSPPTTSVPAGPPVVPEKRKCGRPRKVIPPVAPVEKMEREVSFPTFPPRLRSSSPTYSSASTSRATF</sequence>
<evidence type="ECO:0000259" key="2">
    <source>
        <dbReference type="PROSITE" id="PS50888"/>
    </source>
</evidence>
<dbReference type="Pfam" id="PF00010">
    <property type="entry name" value="HLH"/>
    <property type="match status" value="1"/>
</dbReference>
<dbReference type="InterPro" id="IPR011598">
    <property type="entry name" value="bHLH_dom"/>
</dbReference>
<dbReference type="PANTHER" id="PTHR47336">
    <property type="entry name" value="TRANSCRIPTION FACTOR HMS1-RELATED"/>
    <property type="match status" value="1"/>
</dbReference>